<feature type="transmembrane region" description="Helical" evidence="6">
    <location>
        <begin position="162"/>
        <end position="185"/>
    </location>
</feature>
<evidence type="ECO:0000256" key="2">
    <source>
        <dbReference type="ARBA" id="ARBA00022692"/>
    </source>
</evidence>
<comment type="subcellular location">
    <subcellularLocation>
        <location evidence="6">Cell membrane</location>
        <topology evidence="6">Multi-pass membrane protein</topology>
    </subcellularLocation>
    <subcellularLocation>
        <location evidence="1">Membrane</location>
        <topology evidence="1">Multi-pass membrane protein</topology>
    </subcellularLocation>
</comment>
<keyword evidence="3 6" id="KW-1133">Transmembrane helix</keyword>
<dbReference type="PROSITE" id="PS51012">
    <property type="entry name" value="ABC_TM2"/>
    <property type="match status" value="1"/>
</dbReference>
<organism evidence="8 9">
    <name type="scientific">Actinoalloteichus caeruleus DSM 43889</name>
    <dbReference type="NCBI Taxonomy" id="1120930"/>
    <lineage>
        <taxon>Bacteria</taxon>
        <taxon>Bacillati</taxon>
        <taxon>Actinomycetota</taxon>
        <taxon>Actinomycetes</taxon>
        <taxon>Pseudonocardiales</taxon>
        <taxon>Pseudonocardiaceae</taxon>
        <taxon>Actinoalloteichus</taxon>
        <taxon>Actinoalloteichus cyanogriseus</taxon>
    </lineage>
</organism>
<sequence length="278" mass="29884">MTAIDVPPQAPQSPRRDRAELGTALRVFGALLSRDFYVTGKDLSGFLVKTLLQPFLMLFIFGKVLADLGFIAPGFAQLLFPGVIALNGFLGALQATAMPMVMDFSFTKEIEDRLLAPVSMSVVALEKVVFGALRGLMSGVVMIPIGFLILDGVSWDPAGLLPAFLMLVMCSLAAAGVGMVMGTFVPPAKIDIVFTATLTPLMFTGATQFPWHGLAHLPWFQFVCALNPLTYASEGMRDVLLDNSVQTIPYWLCSVALVGMTAVFVVLGTIGFKRRAVS</sequence>
<name>A0ABT1JDU8_ACTCY</name>
<gene>
    <name evidence="8" type="ORF">G443_000858</name>
</gene>
<dbReference type="InterPro" id="IPR047817">
    <property type="entry name" value="ABC2_TM_bact-type"/>
</dbReference>
<keyword evidence="9" id="KW-1185">Reference proteome</keyword>
<dbReference type="PANTHER" id="PTHR43229:SF2">
    <property type="entry name" value="NODULATION PROTEIN J"/>
    <property type="match status" value="1"/>
</dbReference>
<feature type="transmembrane region" description="Helical" evidence="6">
    <location>
        <begin position="78"/>
        <end position="98"/>
    </location>
</feature>
<evidence type="ECO:0000313" key="8">
    <source>
        <dbReference type="EMBL" id="MCP2330588.1"/>
    </source>
</evidence>
<proteinExistence type="inferred from homology"/>
<comment type="caution">
    <text evidence="8">The sequence shown here is derived from an EMBL/GenBank/DDBJ whole genome shotgun (WGS) entry which is preliminary data.</text>
</comment>
<dbReference type="InterPro" id="IPR013525">
    <property type="entry name" value="ABC2_TM"/>
</dbReference>
<keyword evidence="2 6" id="KW-0812">Transmembrane</keyword>
<dbReference type="PIRSF" id="PIRSF006648">
    <property type="entry name" value="DrrB"/>
    <property type="match status" value="1"/>
</dbReference>
<feature type="transmembrane region" description="Helical" evidence="6">
    <location>
        <begin position="128"/>
        <end position="150"/>
    </location>
</feature>
<dbReference type="Pfam" id="PF01061">
    <property type="entry name" value="ABC2_membrane"/>
    <property type="match status" value="1"/>
</dbReference>
<feature type="transmembrane region" description="Helical" evidence="6">
    <location>
        <begin position="192"/>
        <end position="211"/>
    </location>
</feature>
<comment type="similarity">
    <text evidence="6">Belongs to the ABC-2 integral membrane protein family.</text>
</comment>
<accession>A0ABT1JDU8</accession>
<feature type="domain" description="ABC transmembrane type-2" evidence="7">
    <location>
        <begin position="45"/>
        <end position="275"/>
    </location>
</feature>
<reference evidence="8 9" key="1">
    <citation type="submission" date="2013-07" db="EMBL/GenBank/DDBJ databases">
        <authorList>
            <consortium name="DOE Joint Genome Institute"/>
            <person name="Reeve W."/>
            <person name="Huntemann M."/>
            <person name="Han J."/>
            <person name="Chen A."/>
            <person name="Kyrpides N."/>
            <person name="Mavromatis K."/>
            <person name="Markowitz V."/>
            <person name="Palaniappan K."/>
            <person name="Ivanova N."/>
            <person name="Schaumberg A."/>
            <person name="Pati A."/>
            <person name="Liolios K."/>
            <person name="Nordberg H.P."/>
            <person name="Cantor M.N."/>
            <person name="Hua S.X."/>
            <person name="Woyke T."/>
        </authorList>
    </citation>
    <scope>NUCLEOTIDE SEQUENCE [LARGE SCALE GENOMIC DNA]</scope>
    <source>
        <strain evidence="8 9">DSM 43889</strain>
    </source>
</reference>
<dbReference type="RefSeq" id="WP_081715295.1">
    <property type="nucleotide sequence ID" value="NZ_AUBJ02000001.1"/>
</dbReference>
<keyword evidence="5" id="KW-0046">Antibiotic resistance</keyword>
<protein>
    <recommendedName>
        <fullName evidence="6">Transport permease protein</fullName>
    </recommendedName>
</protein>
<keyword evidence="6" id="KW-1003">Cell membrane</keyword>
<dbReference type="Proteomes" id="UP000791080">
    <property type="component" value="Unassembled WGS sequence"/>
</dbReference>
<dbReference type="InterPro" id="IPR000412">
    <property type="entry name" value="ABC_2_transport"/>
</dbReference>
<evidence type="ECO:0000259" key="7">
    <source>
        <dbReference type="PROSITE" id="PS51012"/>
    </source>
</evidence>
<feature type="transmembrane region" description="Helical" evidence="6">
    <location>
        <begin position="248"/>
        <end position="272"/>
    </location>
</feature>
<comment type="caution">
    <text evidence="6">Lacks conserved residue(s) required for the propagation of feature annotation.</text>
</comment>
<dbReference type="PANTHER" id="PTHR43229">
    <property type="entry name" value="NODULATION PROTEIN J"/>
    <property type="match status" value="1"/>
</dbReference>
<evidence type="ECO:0000256" key="6">
    <source>
        <dbReference type="RuleBase" id="RU361157"/>
    </source>
</evidence>
<reference evidence="8 9" key="2">
    <citation type="submission" date="2022-06" db="EMBL/GenBank/DDBJ databases">
        <title>Genomic Encyclopedia of Type Strains, Phase I: the one thousand microbial genomes (KMG-I) project.</title>
        <authorList>
            <person name="Kyrpides N."/>
        </authorList>
    </citation>
    <scope>NUCLEOTIDE SEQUENCE [LARGE SCALE GENOMIC DNA]</scope>
    <source>
        <strain evidence="8 9">DSM 43889</strain>
    </source>
</reference>
<evidence type="ECO:0000256" key="4">
    <source>
        <dbReference type="ARBA" id="ARBA00023136"/>
    </source>
</evidence>
<evidence type="ECO:0000256" key="5">
    <source>
        <dbReference type="ARBA" id="ARBA00023251"/>
    </source>
</evidence>
<keyword evidence="6" id="KW-0813">Transport</keyword>
<dbReference type="InterPro" id="IPR051784">
    <property type="entry name" value="Nod_factor_ABC_transporter"/>
</dbReference>
<keyword evidence="4 6" id="KW-0472">Membrane</keyword>
<evidence type="ECO:0000313" key="9">
    <source>
        <dbReference type="Proteomes" id="UP000791080"/>
    </source>
</evidence>
<evidence type="ECO:0000256" key="3">
    <source>
        <dbReference type="ARBA" id="ARBA00022989"/>
    </source>
</evidence>
<dbReference type="EMBL" id="AUBJ02000001">
    <property type="protein sequence ID" value="MCP2330588.1"/>
    <property type="molecule type" value="Genomic_DNA"/>
</dbReference>
<evidence type="ECO:0000256" key="1">
    <source>
        <dbReference type="ARBA" id="ARBA00004141"/>
    </source>
</evidence>